<dbReference type="GeneID" id="63187768"/>
<evidence type="ECO:0000313" key="3">
    <source>
        <dbReference type="Proteomes" id="UP000663203"/>
    </source>
</evidence>
<keyword evidence="3" id="KW-1185">Reference proteome</keyword>
<dbReference type="RefSeq" id="WP_207287496.1">
    <property type="nucleotide sequence ID" value="NZ_CP071462.1"/>
</dbReference>
<dbReference type="EMBL" id="CP071462">
    <property type="protein sequence ID" value="QSW97877.1"/>
    <property type="molecule type" value="Genomic_DNA"/>
</dbReference>
<dbReference type="AlphaFoldDB" id="A0A8A2VAY7"/>
<dbReference type="Pfam" id="PF24349">
    <property type="entry name" value="DUF7509"/>
    <property type="match status" value="1"/>
</dbReference>
<sequence length="206" mass="23356">MTSEITRELITRQLGDVSYDRFLLYLMGPYKSFNLNYVLTDEERAEVDVDSLPGPLRKLFQNEDSIDEAKALLRRLQGNLRADPGVNAFLAVDVNVDTDEVDAVTQSIEFSSCANATVFVLPFLGHNFGVGEEAGSILENLAETHGDRIVFVYEANVTSEMIRSARTRWDLRIETYETETELVDTVRRFVVTTMNRERFGDLEFPG</sequence>
<dbReference type="Proteomes" id="UP000663203">
    <property type="component" value="Chromosome"/>
</dbReference>
<reference evidence="2 3" key="1">
    <citation type="submission" date="2021-03" db="EMBL/GenBank/DDBJ databases">
        <title>Haloterrigena longa sp. nov. and Haloterrigena limicola sp. nov., extremely halophilic archaea isolated from a salt lake.</title>
        <authorList>
            <person name="Henglin C."/>
        </authorList>
    </citation>
    <scope>NUCLEOTIDE SEQUENCE [LARGE SCALE GENOMIC DNA]</scope>
    <source>
        <strain evidence="2 3">KZCA68</strain>
    </source>
</reference>
<protein>
    <recommendedName>
        <fullName evidence="1">DUF7509 domain-containing protein</fullName>
    </recommendedName>
</protein>
<evidence type="ECO:0000313" key="2">
    <source>
        <dbReference type="EMBL" id="QSW97877.1"/>
    </source>
</evidence>
<accession>A0A8A2VAY7</accession>
<dbReference type="InterPro" id="IPR055931">
    <property type="entry name" value="DUF7509"/>
</dbReference>
<dbReference type="KEGG" id="hakz:J0X25_10645"/>
<feature type="domain" description="DUF7509" evidence="1">
    <location>
        <begin position="7"/>
        <end position="203"/>
    </location>
</feature>
<organism evidence="2 3">
    <name type="scientific">Haloterrigena alkaliphila</name>
    <dbReference type="NCBI Taxonomy" id="2816475"/>
    <lineage>
        <taxon>Archaea</taxon>
        <taxon>Methanobacteriati</taxon>
        <taxon>Methanobacteriota</taxon>
        <taxon>Stenosarchaea group</taxon>
        <taxon>Halobacteria</taxon>
        <taxon>Halobacteriales</taxon>
        <taxon>Natrialbaceae</taxon>
        <taxon>Haloterrigena</taxon>
    </lineage>
</organism>
<evidence type="ECO:0000259" key="1">
    <source>
        <dbReference type="Pfam" id="PF24349"/>
    </source>
</evidence>
<gene>
    <name evidence="2" type="ORF">J0X25_10645</name>
</gene>
<proteinExistence type="predicted"/>
<name>A0A8A2VAY7_9EURY</name>